<name>A0ACC1ARH6_9ROSI</name>
<evidence type="ECO:0000313" key="2">
    <source>
        <dbReference type="Proteomes" id="UP001164250"/>
    </source>
</evidence>
<evidence type="ECO:0000313" key="1">
    <source>
        <dbReference type="EMBL" id="KAJ0089189.1"/>
    </source>
</evidence>
<reference evidence="2" key="1">
    <citation type="journal article" date="2023" name="G3 (Bethesda)">
        <title>Genome assembly and association tests identify interacting loci associated with vigor, precocity, and sex in interspecific pistachio rootstocks.</title>
        <authorList>
            <person name="Palmer W."/>
            <person name="Jacygrad E."/>
            <person name="Sagayaradj S."/>
            <person name="Cavanaugh K."/>
            <person name="Han R."/>
            <person name="Bertier L."/>
            <person name="Beede B."/>
            <person name="Kafkas S."/>
            <person name="Golino D."/>
            <person name="Preece J."/>
            <person name="Michelmore R."/>
        </authorList>
    </citation>
    <scope>NUCLEOTIDE SEQUENCE [LARGE SCALE GENOMIC DNA]</scope>
</reference>
<gene>
    <name evidence="1" type="ORF">Patl1_32136</name>
</gene>
<dbReference type="Proteomes" id="UP001164250">
    <property type="component" value="Chromosome 9"/>
</dbReference>
<accession>A0ACC1ARH6</accession>
<comment type="caution">
    <text evidence="1">The sequence shown here is derived from an EMBL/GenBank/DDBJ whole genome shotgun (WGS) entry which is preliminary data.</text>
</comment>
<organism evidence="1 2">
    <name type="scientific">Pistacia atlantica</name>
    <dbReference type="NCBI Taxonomy" id="434234"/>
    <lineage>
        <taxon>Eukaryota</taxon>
        <taxon>Viridiplantae</taxon>
        <taxon>Streptophyta</taxon>
        <taxon>Embryophyta</taxon>
        <taxon>Tracheophyta</taxon>
        <taxon>Spermatophyta</taxon>
        <taxon>Magnoliopsida</taxon>
        <taxon>eudicotyledons</taxon>
        <taxon>Gunneridae</taxon>
        <taxon>Pentapetalae</taxon>
        <taxon>rosids</taxon>
        <taxon>malvids</taxon>
        <taxon>Sapindales</taxon>
        <taxon>Anacardiaceae</taxon>
        <taxon>Pistacia</taxon>
    </lineage>
</organism>
<dbReference type="EMBL" id="CM047905">
    <property type="protein sequence ID" value="KAJ0089189.1"/>
    <property type="molecule type" value="Genomic_DNA"/>
</dbReference>
<keyword evidence="2" id="KW-1185">Reference proteome</keyword>
<protein>
    <submittedName>
        <fullName evidence="1">Uncharacterized protein</fullName>
    </submittedName>
</protein>
<sequence length="113" mass="13236">MPNTRKLQTNIAENRFLKLAIRLWCFFERKGSQWGHIISCSLRGMGLTRFCRRSMTMPTLWICQTQWEFPKAFNVADIYPFHSSEKPLYPDAQLNSRSSFSQVEGTDVERLAD</sequence>
<proteinExistence type="predicted"/>